<sequence length="888" mass="103836">MIGADNEDLFVDLFALADSKKYVAVESVTYYEAYRHSLQCLKDFNQRKTEFPFKDYIVDVSMSVSSPLYLQEPAIYNLTSTAECLRKDQREGYADSALRKIRSSQLDQIDITKHATEIPWDLMDLDESQFHAFHAALTRKFVVIQGPPGTGKTYTALRIVQALLDNRKHWCGTDDPDFSCPILILSYKNHALDQFLEGIARFQFDRQIIRVGGNTKSEVIKRMSLYERRKQWEEILQNYYKRHEQLDSFGQRIVRMVPSREFRRQRYIPFLMKKLFSQLEKMIVSYKQIKLGYKFAGLDIYPFVCELDFNVSVQLGFAKHSLSVDKQREAEIDRELSRNIMEWLEIDDLIDINEYMRVTMEMVNQSIQRKSSKKNTKNGHQDLESANDVVVDDKVVDEIEIVDEIDAKGQPTARNLQDQRQIDPDEYIEHPEIASFGAGLFLDVDFEEELRSEISEKRRQAIQAAKEISDRLQHDDCMDEAEAENIKNVKKLNIKDRWRLYRYFLQKYFAAVRERFDKVHSQIKLLHQELNSLKIKFDHRICREAWVVGMTTTGAAKYRKLVEFLKPKIVIVEEAAEILEAHVVSILTSYTQHLILIGDHQQLRPIPGVQELATKYQMDISLFERMVINGMTCFQLQNQHRMRPEISSLIRGHIYNKLNDHPSVHKRVPIPYTCGKNVFFFNHNEKEDKRGPKHGYSTSNTVEAEFTVELARYFVLRNVDPSKITILTTYNAQLEKIKNIIQNNYYKEFVHKPKYKNGEIDSKSSKPEFKIRISSVDGFQGEENDIIIISFVRSNDRDDIGFLDIPNRVCVALSRARRGLFCFGNFDSMKRKSELWKKICHTLEEQKGLGTELRLGCKCKKKPFKKPQMLRIFNGLIDSHYALCHCKQ</sequence>
<feature type="domain" description="AAA+ ATPase" evidence="5">
    <location>
        <begin position="138"/>
        <end position="624"/>
    </location>
</feature>
<dbReference type="PANTHER" id="PTHR10887">
    <property type="entry name" value="DNA2/NAM7 HELICASE FAMILY"/>
    <property type="match status" value="1"/>
</dbReference>
<dbReference type="InterPro" id="IPR041679">
    <property type="entry name" value="DNA2/NAM7-like_C"/>
</dbReference>
<dbReference type="GO" id="GO:0005524">
    <property type="term" value="F:ATP binding"/>
    <property type="evidence" value="ECO:0007669"/>
    <property type="project" value="UniProtKB-KW"/>
</dbReference>
<proteinExistence type="predicted"/>
<dbReference type="InterPro" id="IPR045055">
    <property type="entry name" value="DNA2/NAM7-like"/>
</dbReference>
<evidence type="ECO:0000313" key="6">
    <source>
        <dbReference type="EMBL" id="RWS29754.1"/>
    </source>
</evidence>
<dbReference type="SMART" id="SM00382">
    <property type="entry name" value="AAA"/>
    <property type="match status" value="1"/>
</dbReference>
<evidence type="ECO:0000256" key="4">
    <source>
        <dbReference type="ARBA" id="ARBA00022840"/>
    </source>
</evidence>
<dbReference type="FunFam" id="3.40.50.300:FF:000326">
    <property type="entry name" value="P-loop containing nucleoside triphosphate hydrolase"/>
    <property type="match status" value="1"/>
</dbReference>
<organism evidence="6 7">
    <name type="scientific">Leptotrombidium deliense</name>
    <dbReference type="NCBI Taxonomy" id="299467"/>
    <lineage>
        <taxon>Eukaryota</taxon>
        <taxon>Metazoa</taxon>
        <taxon>Ecdysozoa</taxon>
        <taxon>Arthropoda</taxon>
        <taxon>Chelicerata</taxon>
        <taxon>Arachnida</taxon>
        <taxon>Acari</taxon>
        <taxon>Acariformes</taxon>
        <taxon>Trombidiformes</taxon>
        <taxon>Prostigmata</taxon>
        <taxon>Anystina</taxon>
        <taxon>Parasitengona</taxon>
        <taxon>Trombiculoidea</taxon>
        <taxon>Trombiculidae</taxon>
        <taxon>Leptotrombidium</taxon>
    </lineage>
</organism>
<dbReference type="SUPFAM" id="SSF52540">
    <property type="entry name" value="P-loop containing nucleoside triphosphate hydrolases"/>
    <property type="match status" value="1"/>
</dbReference>
<keyword evidence="4" id="KW-0067">ATP-binding</keyword>
<gene>
    <name evidence="6" type="ORF">B4U80_06911</name>
</gene>
<evidence type="ECO:0000256" key="3">
    <source>
        <dbReference type="ARBA" id="ARBA00022806"/>
    </source>
</evidence>
<dbReference type="InterPro" id="IPR003593">
    <property type="entry name" value="AAA+_ATPase"/>
</dbReference>
<dbReference type="GO" id="GO:0031048">
    <property type="term" value="P:regulatory ncRNA-mediated heterochromatin formation"/>
    <property type="evidence" value="ECO:0007669"/>
    <property type="project" value="TreeGrafter"/>
</dbReference>
<dbReference type="PANTHER" id="PTHR10887:SF341">
    <property type="entry name" value="NFX1-TYPE ZINC FINGER-CONTAINING PROTEIN 1"/>
    <property type="match status" value="1"/>
</dbReference>
<keyword evidence="3" id="KW-0347">Helicase</keyword>
<protein>
    <submittedName>
        <fullName evidence="6">NFX1-type zinc finger-containing protein 1-like protein</fullName>
    </submittedName>
</protein>
<dbReference type="InterPro" id="IPR047187">
    <property type="entry name" value="SF1_C_Upf1"/>
</dbReference>
<dbReference type="OrthoDB" id="2423195at2759"/>
<dbReference type="AlphaFoldDB" id="A0A443SQF9"/>
<dbReference type="VEuPathDB" id="VectorBase:LDEU002286"/>
<reference evidence="6 7" key="1">
    <citation type="journal article" date="2018" name="Gigascience">
        <title>Genomes of trombidid mites reveal novel predicted allergens and laterally-transferred genes associated with secondary metabolism.</title>
        <authorList>
            <person name="Dong X."/>
            <person name="Chaisiri K."/>
            <person name="Xia D."/>
            <person name="Armstrong S.D."/>
            <person name="Fang Y."/>
            <person name="Donnelly M.J."/>
            <person name="Kadowaki T."/>
            <person name="McGarry J.W."/>
            <person name="Darby A.C."/>
            <person name="Makepeace B.L."/>
        </authorList>
    </citation>
    <scope>NUCLEOTIDE SEQUENCE [LARGE SCALE GENOMIC DNA]</scope>
    <source>
        <strain evidence="6">UoL-UT</strain>
    </source>
</reference>
<evidence type="ECO:0000256" key="2">
    <source>
        <dbReference type="ARBA" id="ARBA00022801"/>
    </source>
</evidence>
<dbReference type="GO" id="GO:0005694">
    <property type="term" value="C:chromosome"/>
    <property type="evidence" value="ECO:0007669"/>
    <property type="project" value="UniProtKB-ARBA"/>
</dbReference>
<keyword evidence="7" id="KW-1185">Reference proteome</keyword>
<dbReference type="GO" id="GO:0016787">
    <property type="term" value="F:hydrolase activity"/>
    <property type="evidence" value="ECO:0007669"/>
    <property type="project" value="UniProtKB-KW"/>
</dbReference>
<accession>A0A443SQF9</accession>
<dbReference type="InterPro" id="IPR027417">
    <property type="entry name" value="P-loop_NTPase"/>
</dbReference>
<dbReference type="GO" id="GO:0031380">
    <property type="term" value="C:nuclear RNA-directed RNA polymerase complex"/>
    <property type="evidence" value="ECO:0007669"/>
    <property type="project" value="TreeGrafter"/>
</dbReference>
<keyword evidence="2" id="KW-0378">Hydrolase</keyword>
<evidence type="ECO:0000313" key="7">
    <source>
        <dbReference type="Proteomes" id="UP000288716"/>
    </source>
</evidence>
<comment type="caution">
    <text evidence="6">The sequence shown here is derived from an EMBL/GenBank/DDBJ whole genome shotgun (WGS) entry which is preliminary data.</text>
</comment>
<dbReference type="Gene3D" id="3.40.50.300">
    <property type="entry name" value="P-loop containing nucleotide triphosphate hydrolases"/>
    <property type="match status" value="3"/>
</dbReference>
<dbReference type="EMBL" id="NCKV01000783">
    <property type="protein sequence ID" value="RWS29754.1"/>
    <property type="molecule type" value="Genomic_DNA"/>
</dbReference>
<dbReference type="InterPro" id="IPR041677">
    <property type="entry name" value="DNA2/NAM7_AAA_11"/>
</dbReference>
<dbReference type="Pfam" id="PF13087">
    <property type="entry name" value="AAA_12"/>
    <property type="match status" value="1"/>
</dbReference>
<name>A0A443SQF9_9ACAR</name>
<evidence type="ECO:0000259" key="5">
    <source>
        <dbReference type="SMART" id="SM00382"/>
    </source>
</evidence>
<dbReference type="Pfam" id="PF13086">
    <property type="entry name" value="AAA_11"/>
    <property type="match status" value="1"/>
</dbReference>
<dbReference type="CDD" id="cd18808">
    <property type="entry name" value="SF1_C_Upf1"/>
    <property type="match status" value="1"/>
</dbReference>
<evidence type="ECO:0000256" key="1">
    <source>
        <dbReference type="ARBA" id="ARBA00022741"/>
    </source>
</evidence>
<dbReference type="Proteomes" id="UP000288716">
    <property type="component" value="Unassembled WGS sequence"/>
</dbReference>
<dbReference type="GO" id="GO:0004386">
    <property type="term" value="F:helicase activity"/>
    <property type="evidence" value="ECO:0007669"/>
    <property type="project" value="UniProtKB-KW"/>
</dbReference>
<keyword evidence="1" id="KW-0547">Nucleotide-binding</keyword>